<sequence>GPSWIENVDWNILFYNDNSKTKSPLFELISRGIRDGINVQSYRKRAMILIEIYKPPLEYPKEHFHLDCSCTENFIVENLFRNYDSYHENKTCFNCKEEKTRKCRTIVVNLPTADLTFFTTF</sequence>
<evidence type="ECO:0000313" key="1">
    <source>
        <dbReference type="EMBL" id="KAF0717503.1"/>
    </source>
</evidence>
<feature type="non-terminal residue" evidence="1">
    <location>
        <position position="1"/>
    </location>
</feature>
<dbReference type="Proteomes" id="UP000478052">
    <property type="component" value="Unassembled WGS sequence"/>
</dbReference>
<comment type="caution">
    <text evidence="1">The sequence shown here is derived from an EMBL/GenBank/DDBJ whole genome shotgun (WGS) entry which is preliminary data.</text>
</comment>
<protein>
    <submittedName>
        <fullName evidence="1">Uncharacterized protein</fullName>
    </submittedName>
</protein>
<dbReference type="OrthoDB" id="10055366at2759"/>
<keyword evidence="2" id="KW-1185">Reference proteome</keyword>
<proteinExistence type="predicted"/>
<feature type="non-terminal residue" evidence="1">
    <location>
        <position position="121"/>
    </location>
</feature>
<name>A0A6G0W0E4_APHCR</name>
<gene>
    <name evidence="1" type="ORF">FWK35_00036186</name>
</gene>
<organism evidence="1 2">
    <name type="scientific">Aphis craccivora</name>
    <name type="common">Cowpea aphid</name>
    <dbReference type="NCBI Taxonomy" id="307492"/>
    <lineage>
        <taxon>Eukaryota</taxon>
        <taxon>Metazoa</taxon>
        <taxon>Ecdysozoa</taxon>
        <taxon>Arthropoda</taxon>
        <taxon>Hexapoda</taxon>
        <taxon>Insecta</taxon>
        <taxon>Pterygota</taxon>
        <taxon>Neoptera</taxon>
        <taxon>Paraneoptera</taxon>
        <taxon>Hemiptera</taxon>
        <taxon>Sternorrhyncha</taxon>
        <taxon>Aphidomorpha</taxon>
        <taxon>Aphidoidea</taxon>
        <taxon>Aphididae</taxon>
        <taxon>Aphidini</taxon>
        <taxon>Aphis</taxon>
        <taxon>Aphis</taxon>
    </lineage>
</organism>
<dbReference type="AlphaFoldDB" id="A0A6G0W0E4"/>
<evidence type="ECO:0000313" key="2">
    <source>
        <dbReference type="Proteomes" id="UP000478052"/>
    </source>
</evidence>
<accession>A0A6G0W0E4</accession>
<reference evidence="1 2" key="1">
    <citation type="submission" date="2019-08" db="EMBL/GenBank/DDBJ databases">
        <title>Whole genome of Aphis craccivora.</title>
        <authorList>
            <person name="Voronova N.V."/>
            <person name="Shulinski R.S."/>
            <person name="Bandarenka Y.V."/>
            <person name="Zhorov D.G."/>
            <person name="Warner D."/>
        </authorList>
    </citation>
    <scope>NUCLEOTIDE SEQUENCE [LARGE SCALE GENOMIC DNA]</scope>
    <source>
        <strain evidence="1">180601</strain>
        <tissue evidence="1">Whole Body</tissue>
    </source>
</reference>
<dbReference type="EMBL" id="VUJU01009804">
    <property type="protein sequence ID" value="KAF0717503.1"/>
    <property type="molecule type" value="Genomic_DNA"/>
</dbReference>